<evidence type="ECO:0000313" key="1">
    <source>
        <dbReference type="EMBL" id="JAH89635.1"/>
    </source>
</evidence>
<dbReference type="EMBL" id="GBXM01018942">
    <property type="protein sequence ID" value="JAH89635.1"/>
    <property type="molecule type" value="Transcribed_RNA"/>
</dbReference>
<organism evidence="1">
    <name type="scientific">Anguilla anguilla</name>
    <name type="common">European freshwater eel</name>
    <name type="synonym">Muraena anguilla</name>
    <dbReference type="NCBI Taxonomy" id="7936"/>
    <lineage>
        <taxon>Eukaryota</taxon>
        <taxon>Metazoa</taxon>
        <taxon>Chordata</taxon>
        <taxon>Craniata</taxon>
        <taxon>Vertebrata</taxon>
        <taxon>Euteleostomi</taxon>
        <taxon>Actinopterygii</taxon>
        <taxon>Neopterygii</taxon>
        <taxon>Teleostei</taxon>
        <taxon>Anguilliformes</taxon>
        <taxon>Anguillidae</taxon>
        <taxon>Anguilla</taxon>
    </lineage>
</organism>
<proteinExistence type="predicted"/>
<dbReference type="AlphaFoldDB" id="A0A0E9WJ73"/>
<reference evidence="1" key="1">
    <citation type="submission" date="2014-11" db="EMBL/GenBank/DDBJ databases">
        <authorList>
            <person name="Amaro Gonzalez C."/>
        </authorList>
    </citation>
    <scope>NUCLEOTIDE SEQUENCE</scope>
</reference>
<name>A0A0E9WJ73_ANGAN</name>
<sequence>MTPLGNMYIHFMFFLVVLKYEFPRFTIIIQTAYLIIKSITSSRRHFT</sequence>
<protein>
    <submittedName>
        <fullName evidence="1">Uncharacterized protein</fullName>
    </submittedName>
</protein>
<reference evidence="1" key="2">
    <citation type="journal article" date="2015" name="Fish Shellfish Immunol.">
        <title>Early steps in the European eel (Anguilla anguilla)-Vibrio vulnificus interaction in the gills: Role of the RtxA13 toxin.</title>
        <authorList>
            <person name="Callol A."/>
            <person name="Pajuelo D."/>
            <person name="Ebbesson L."/>
            <person name="Teles M."/>
            <person name="MacKenzie S."/>
            <person name="Amaro C."/>
        </authorList>
    </citation>
    <scope>NUCLEOTIDE SEQUENCE</scope>
</reference>
<accession>A0A0E9WJ73</accession>